<evidence type="ECO:0000313" key="3">
    <source>
        <dbReference type="Proteomes" id="UP000185612"/>
    </source>
</evidence>
<keyword evidence="3" id="KW-1185">Reference proteome</keyword>
<evidence type="ECO:0000256" key="1">
    <source>
        <dbReference type="SAM" id="MobiDB-lite"/>
    </source>
</evidence>
<evidence type="ECO:0000313" key="2">
    <source>
        <dbReference type="EMBL" id="OKL50717.1"/>
    </source>
</evidence>
<dbReference type="EMBL" id="MQVS01000019">
    <property type="protein sequence ID" value="OKL50717.1"/>
    <property type="molecule type" value="Genomic_DNA"/>
</dbReference>
<name>A0A1Q5PT02_9ACTO</name>
<dbReference type="STRING" id="52770.BSZ40_11080"/>
<sequence length="545" mass="59418">MRPDRRRGRHPEVRQAPFAGFPRREQREWWQQYLQVAPANKHGNVLATNRQIQPWLLTLLVVDWQAPAADVVAQLRSHGPEGLFFRALAHRFSAAELAAARAQFSADWPEHRTNAQGREGYVVEEACIRAACGALPVGSARALFRGIPRNRIDTNAFRNPQAPSWDRVLLGLGLATPADRVHFAAVTKHRFYNPSAVVPWLAGTGVAGLELLAKWLTKESAENCREMLREVARVAHGPGIAGFFLDALDSRGTEVAAEWLQAHPQALLHAELSQAQADKALQFLRGVELPDLDPDAPGVALLARLHGEHSTPLLRQAPDWWQNALTETLAAETAETQAESATSSSAASQPQRARRKKPRKLSLPFPLSSLPPLIIDGAQADSTLLAELLTTCQNHNPTPLITALKSHTTPANQDAFATGVLTAWLNTKAPVKTVWLLPTLAPLGGPDYTAHLSQLIHTWPKRGRHVLAAEGMRALAQVGTREAVFAVTQIALQPRESAASMRAEEVIAGLAAARGQTPTQIHDWALTTTPLTPQGHTHLTNGTHT</sequence>
<feature type="compositionally biased region" description="Low complexity" evidence="1">
    <location>
        <begin position="332"/>
        <end position="351"/>
    </location>
</feature>
<proteinExistence type="predicted"/>
<accession>A0A1Q5PT02</accession>
<dbReference type="InParanoid" id="A0A1Q5PT02"/>
<feature type="region of interest" description="Disordered" evidence="1">
    <location>
        <begin position="332"/>
        <end position="364"/>
    </location>
</feature>
<organism evidence="2 3">
    <name type="scientific">Buchananella hordeovulneris</name>
    <dbReference type="NCBI Taxonomy" id="52770"/>
    <lineage>
        <taxon>Bacteria</taxon>
        <taxon>Bacillati</taxon>
        <taxon>Actinomycetota</taxon>
        <taxon>Actinomycetes</taxon>
        <taxon>Actinomycetales</taxon>
        <taxon>Actinomycetaceae</taxon>
        <taxon>Buchananella</taxon>
    </lineage>
</organism>
<feature type="non-terminal residue" evidence="2">
    <location>
        <position position="545"/>
    </location>
</feature>
<reference evidence="3" key="1">
    <citation type="submission" date="2016-12" db="EMBL/GenBank/DDBJ databases">
        <authorList>
            <person name="Meng X."/>
        </authorList>
    </citation>
    <scope>NUCLEOTIDE SEQUENCE [LARGE SCALE GENOMIC DNA]</scope>
    <source>
        <strain evidence="3">DSM 20732</strain>
    </source>
</reference>
<gene>
    <name evidence="2" type="ORF">BSZ40_11080</name>
</gene>
<protein>
    <submittedName>
        <fullName evidence="2">Uncharacterized protein</fullName>
    </submittedName>
</protein>
<dbReference type="Proteomes" id="UP000185612">
    <property type="component" value="Unassembled WGS sequence"/>
</dbReference>
<comment type="caution">
    <text evidence="2">The sequence shown here is derived from an EMBL/GenBank/DDBJ whole genome shotgun (WGS) entry which is preliminary data.</text>
</comment>
<dbReference type="AlphaFoldDB" id="A0A1Q5PT02"/>